<feature type="domain" description="Methyltransferase small" evidence="6">
    <location>
        <begin position="128"/>
        <end position="207"/>
    </location>
</feature>
<dbReference type="GO" id="GO:0003676">
    <property type="term" value="F:nucleic acid binding"/>
    <property type="evidence" value="ECO:0007669"/>
    <property type="project" value="InterPro"/>
</dbReference>
<dbReference type="Gene3D" id="3.40.50.150">
    <property type="entry name" value="Vaccinia Virus protein VP39"/>
    <property type="match status" value="1"/>
</dbReference>
<sequence>MSAENESHETIREVVDALTRQFEAAGILDAHVDAELLVGHVLELGRGELAAQMALDRSVSPAQQTTIGELGQRRASREPLQHITGHAYFRNLDLAVGPGVFVPRPETELLAQIVIDHVRTLAQPDDDSAPIVVDLGTGSGAIALSVATEVPYARVFAVEKSPDAHAWTARNVQTSGAQNVTLILGDLADALPDYDGQLAVVVSNPPYIPSDAIPRDPEVHLFDPKLALYGGTDGLDIIRILDGVAQRLLRSGGLLAMEHGEHQGADIAALLRASGWRAVATHQDMLGRDRYTTALR</sequence>
<reference evidence="8" key="1">
    <citation type="submission" date="2020-05" db="EMBL/GenBank/DDBJ databases">
        <authorList>
            <person name="Chiriac C."/>
            <person name="Salcher M."/>
            <person name="Ghai R."/>
            <person name="Kavagutti S V."/>
        </authorList>
    </citation>
    <scope>NUCLEOTIDE SEQUENCE</scope>
</reference>
<dbReference type="GO" id="GO:0102559">
    <property type="term" value="F:peptide chain release factor N(5)-glutamine methyltransferase activity"/>
    <property type="evidence" value="ECO:0007669"/>
    <property type="project" value="UniProtKB-EC"/>
</dbReference>
<dbReference type="Pfam" id="PF17827">
    <property type="entry name" value="PrmC_N"/>
    <property type="match status" value="1"/>
</dbReference>
<dbReference type="PANTHER" id="PTHR18895:SF74">
    <property type="entry name" value="MTRF1L RELEASE FACTOR GLUTAMINE METHYLTRANSFERASE"/>
    <property type="match status" value="1"/>
</dbReference>
<keyword evidence="3" id="KW-0808">Transferase</keyword>
<dbReference type="InterPro" id="IPR019874">
    <property type="entry name" value="RF_methyltr_PrmC"/>
</dbReference>
<dbReference type="PROSITE" id="PS00092">
    <property type="entry name" value="N6_MTASE"/>
    <property type="match status" value="1"/>
</dbReference>
<evidence type="ECO:0000256" key="2">
    <source>
        <dbReference type="ARBA" id="ARBA00022603"/>
    </source>
</evidence>
<evidence type="ECO:0000256" key="5">
    <source>
        <dbReference type="ARBA" id="ARBA00048391"/>
    </source>
</evidence>
<organism evidence="8">
    <name type="scientific">freshwater metagenome</name>
    <dbReference type="NCBI Taxonomy" id="449393"/>
    <lineage>
        <taxon>unclassified sequences</taxon>
        <taxon>metagenomes</taxon>
        <taxon>ecological metagenomes</taxon>
    </lineage>
</organism>
<dbReference type="GO" id="GO:0032259">
    <property type="term" value="P:methylation"/>
    <property type="evidence" value="ECO:0007669"/>
    <property type="project" value="UniProtKB-KW"/>
</dbReference>
<keyword evidence="4" id="KW-0949">S-adenosyl-L-methionine</keyword>
<comment type="catalytic activity">
    <reaction evidence="5">
        <text>L-glutaminyl-[peptide chain release factor] + S-adenosyl-L-methionine = N(5)-methyl-L-glutaminyl-[peptide chain release factor] + S-adenosyl-L-homocysteine + H(+)</text>
        <dbReference type="Rhea" id="RHEA:42896"/>
        <dbReference type="Rhea" id="RHEA-COMP:10271"/>
        <dbReference type="Rhea" id="RHEA-COMP:10272"/>
        <dbReference type="ChEBI" id="CHEBI:15378"/>
        <dbReference type="ChEBI" id="CHEBI:30011"/>
        <dbReference type="ChEBI" id="CHEBI:57856"/>
        <dbReference type="ChEBI" id="CHEBI:59789"/>
        <dbReference type="ChEBI" id="CHEBI:61891"/>
        <dbReference type="EC" id="2.1.1.297"/>
    </reaction>
</comment>
<name>A0A6J6E9J5_9ZZZZ</name>
<dbReference type="InterPro" id="IPR050320">
    <property type="entry name" value="N5-glutamine_MTase"/>
</dbReference>
<dbReference type="InterPro" id="IPR004556">
    <property type="entry name" value="HemK-like"/>
</dbReference>
<proteinExistence type="inferred from homology"/>
<dbReference type="NCBIfam" id="TIGR03534">
    <property type="entry name" value="RF_mod_PrmC"/>
    <property type="match status" value="1"/>
</dbReference>
<protein>
    <recommendedName>
        <fullName evidence="1">peptide chain release factor N(5)-glutamine methyltransferase</fullName>
        <ecNumber evidence="1">2.1.1.297</ecNumber>
    </recommendedName>
</protein>
<dbReference type="HAMAP" id="MF_02126">
    <property type="entry name" value="RF_methyltr_PrmC"/>
    <property type="match status" value="1"/>
</dbReference>
<dbReference type="EC" id="2.1.1.297" evidence="1"/>
<dbReference type="AlphaFoldDB" id="A0A6J6E9J5"/>
<evidence type="ECO:0000256" key="3">
    <source>
        <dbReference type="ARBA" id="ARBA00022679"/>
    </source>
</evidence>
<gene>
    <name evidence="8" type="ORF">UFOPK1591_01348</name>
</gene>
<dbReference type="InterPro" id="IPR007848">
    <property type="entry name" value="Small_mtfrase_dom"/>
</dbReference>
<evidence type="ECO:0000259" key="7">
    <source>
        <dbReference type="Pfam" id="PF17827"/>
    </source>
</evidence>
<accession>A0A6J6E9J5</accession>
<dbReference type="Pfam" id="PF05175">
    <property type="entry name" value="MTS"/>
    <property type="match status" value="1"/>
</dbReference>
<dbReference type="SUPFAM" id="SSF53335">
    <property type="entry name" value="S-adenosyl-L-methionine-dependent methyltransferases"/>
    <property type="match status" value="1"/>
</dbReference>
<dbReference type="CDD" id="cd02440">
    <property type="entry name" value="AdoMet_MTases"/>
    <property type="match status" value="1"/>
</dbReference>
<dbReference type="InterPro" id="IPR029063">
    <property type="entry name" value="SAM-dependent_MTases_sf"/>
</dbReference>
<evidence type="ECO:0000313" key="8">
    <source>
        <dbReference type="EMBL" id="CAB4571899.1"/>
    </source>
</evidence>
<evidence type="ECO:0000256" key="4">
    <source>
        <dbReference type="ARBA" id="ARBA00022691"/>
    </source>
</evidence>
<feature type="domain" description="Release factor glutamine methyltransferase N-terminal" evidence="7">
    <location>
        <begin position="14"/>
        <end position="85"/>
    </location>
</feature>
<dbReference type="Gene3D" id="1.10.8.10">
    <property type="entry name" value="DNA helicase RuvA subunit, C-terminal domain"/>
    <property type="match status" value="1"/>
</dbReference>
<dbReference type="EMBL" id="CAEZTD010000137">
    <property type="protein sequence ID" value="CAB4571899.1"/>
    <property type="molecule type" value="Genomic_DNA"/>
</dbReference>
<evidence type="ECO:0000259" key="6">
    <source>
        <dbReference type="Pfam" id="PF05175"/>
    </source>
</evidence>
<keyword evidence="2" id="KW-0489">Methyltransferase</keyword>
<dbReference type="PANTHER" id="PTHR18895">
    <property type="entry name" value="HEMK METHYLTRANSFERASE"/>
    <property type="match status" value="1"/>
</dbReference>
<dbReference type="InterPro" id="IPR002052">
    <property type="entry name" value="DNA_methylase_N6_adenine_CS"/>
</dbReference>
<dbReference type="InterPro" id="IPR040758">
    <property type="entry name" value="PrmC_N"/>
</dbReference>
<dbReference type="NCBIfam" id="TIGR00536">
    <property type="entry name" value="hemK_fam"/>
    <property type="match status" value="1"/>
</dbReference>
<evidence type="ECO:0000256" key="1">
    <source>
        <dbReference type="ARBA" id="ARBA00012771"/>
    </source>
</evidence>